<evidence type="ECO:0000256" key="3">
    <source>
        <dbReference type="ARBA" id="ARBA00022989"/>
    </source>
</evidence>
<protein>
    <submittedName>
        <fullName evidence="6">C4-dicarboxylate ABC transporter</fullName>
    </submittedName>
</protein>
<feature type="transmembrane region" description="Helical" evidence="5">
    <location>
        <begin position="34"/>
        <end position="55"/>
    </location>
</feature>
<organism evidence="6 7">
    <name type="scientific">Acidianus sulfidivorans JP7</name>
    <dbReference type="NCBI Taxonomy" id="619593"/>
    <lineage>
        <taxon>Archaea</taxon>
        <taxon>Thermoproteota</taxon>
        <taxon>Thermoprotei</taxon>
        <taxon>Sulfolobales</taxon>
        <taxon>Sulfolobaceae</taxon>
        <taxon>Acidianus</taxon>
    </lineage>
</organism>
<feature type="transmembrane region" description="Helical" evidence="5">
    <location>
        <begin position="7"/>
        <end position="28"/>
    </location>
</feature>
<feature type="transmembrane region" description="Helical" evidence="5">
    <location>
        <begin position="92"/>
        <end position="112"/>
    </location>
</feature>
<name>A0A2U9IJL0_9CREN</name>
<dbReference type="GeneID" id="36836468"/>
<dbReference type="Gene3D" id="1.50.10.150">
    <property type="entry name" value="Voltage-dependent anion channel"/>
    <property type="match status" value="1"/>
</dbReference>
<feature type="transmembrane region" description="Helical" evidence="5">
    <location>
        <begin position="207"/>
        <end position="226"/>
    </location>
</feature>
<dbReference type="OrthoDB" id="44189at2157"/>
<keyword evidence="4 5" id="KW-0472">Membrane</keyword>
<dbReference type="Proteomes" id="UP000248410">
    <property type="component" value="Chromosome"/>
</dbReference>
<evidence type="ECO:0000256" key="1">
    <source>
        <dbReference type="ARBA" id="ARBA00004141"/>
    </source>
</evidence>
<dbReference type="Pfam" id="PF03595">
    <property type="entry name" value="SLAC1"/>
    <property type="match status" value="1"/>
</dbReference>
<dbReference type="KEGG" id="asul:DFR86_00825"/>
<gene>
    <name evidence="6" type="ORF">DFR86_00825</name>
</gene>
<dbReference type="InterPro" id="IPR038665">
    <property type="entry name" value="Voltage-dep_anion_channel_sf"/>
</dbReference>
<dbReference type="AlphaFoldDB" id="A0A2U9IJL0"/>
<reference evidence="6 7" key="1">
    <citation type="submission" date="2018-05" db="EMBL/GenBank/DDBJ databases">
        <title>Complete Genome Sequences of Extremely Thermoacidophilic, Metal-Mobilizing Type-Strain Members of the Archaeal Family Sulfolobaceae: Acidianus brierleyi DSM-1651T, Acidianus sulfidivorans DSM-18786T, Metallosphaera hakonensis DSM-7519T, and Metallosphaera prunae DSM-10039T.</title>
        <authorList>
            <person name="Counts J.A."/>
            <person name="Kelly R.M."/>
        </authorList>
    </citation>
    <scope>NUCLEOTIDE SEQUENCE [LARGE SCALE GENOMIC DNA]</scope>
    <source>
        <strain evidence="6 7">JP7</strain>
    </source>
</reference>
<feature type="transmembrane region" description="Helical" evidence="5">
    <location>
        <begin position="124"/>
        <end position="140"/>
    </location>
</feature>
<evidence type="ECO:0000313" key="7">
    <source>
        <dbReference type="Proteomes" id="UP000248410"/>
    </source>
</evidence>
<proteinExistence type="predicted"/>
<keyword evidence="7" id="KW-1185">Reference proteome</keyword>
<dbReference type="GO" id="GO:0016020">
    <property type="term" value="C:membrane"/>
    <property type="evidence" value="ECO:0007669"/>
    <property type="project" value="UniProtKB-SubCell"/>
</dbReference>
<accession>A0A2U9IJL0</accession>
<comment type="subcellular location">
    <subcellularLocation>
        <location evidence="1">Membrane</location>
        <topology evidence="1">Multi-pass membrane protein</topology>
    </subcellularLocation>
</comment>
<dbReference type="EMBL" id="CP029288">
    <property type="protein sequence ID" value="AWR96229.1"/>
    <property type="molecule type" value="Genomic_DNA"/>
</dbReference>
<feature type="transmembrane region" description="Helical" evidence="5">
    <location>
        <begin position="268"/>
        <end position="295"/>
    </location>
</feature>
<sequence length="300" mass="33863">MRFLEIFGYPISFTIIMGIFGISIASYFGKLTLLSLISFLIAVALLFIISISLIINIVRFFPNINEFVDFMAVISAITLFIIRLKLSYPSFYYLPPLIILSIFYFVILYKVLRTSRTISFKYHLLGVAITLLSVAIYSYFAFLSLIFVSIGIFMYFAVSFLLLRRVLNERLGKGGIIKLIDGASWIQMGLVALISVAISPFSKALSLFFWGLSLFFLPLVIIGNVLKLINIGISIKYHASLWSVVFPQAVFSTDTFDVIRQHIVSLPIIYDLSLSVLISAFSLFLLFLSLTIFLISTSVY</sequence>
<dbReference type="GO" id="GO:0055085">
    <property type="term" value="P:transmembrane transport"/>
    <property type="evidence" value="ECO:0007669"/>
    <property type="project" value="InterPro"/>
</dbReference>
<feature type="transmembrane region" description="Helical" evidence="5">
    <location>
        <begin position="146"/>
        <end position="167"/>
    </location>
</feature>
<keyword evidence="3 5" id="KW-1133">Transmembrane helix</keyword>
<evidence type="ECO:0000256" key="5">
    <source>
        <dbReference type="SAM" id="Phobius"/>
    </source>
</evidence>
<keyword evidence="2 5" id="KW-0812">Transmembrane</keyword>
<feature type="transmembrane region" description="Helical" evidence="5">
    <location>
        <begin position="67"/>
        <end position="86"/>
    </location>
</feature>
<evidence type="ECO:0000256" key="2">
    <source>
        <dbReference type="ARBA" id="ARBA00022692"/>
    </source>
</evidence>
<dbReference type="RefSeq" id="WP_110379119.1">
    <property type="nucleotide sequence ID" value="NZ_CP029288.2"/>
</dbReference>
<dbReference type="InterPro" id="IPR004695">
    <property type="entry name" value="SLAC1/Mae1/Ssu1/TehA"/>
</dbReference>
<evidence type="ECO:0000256" key="4">
    <source>
        <dbReference type="ARBA" id="ARBA00023136"/>
    </source>
</evidence>
<feature type="transmembrane region" description="Helical" evidence="5">
    <location>
        <begin position="179"/>
        <end position="201"/>
    </location>
</feature>
<evidence type="ECO:0000313" key="6">
    <source>
        <dbReference type="EMBL" id="AWR96229.1"/>
    </source>
</evidence>